<feature type="compositionally biased region" description="Acidic residues" evidence="1">
    <location>
        <begin position="824"/>
        <end position="843"/>
    </location>
</feature>
<dbReference type="InterPro" id="IPR022158">
    <property type="entry name" value="Inositol_phosphatase"/>
</dbReference>
<protein>
    <recommendedName>
        <fullName evidence="6">Phosphatidylinositide phosphatase SAC2</fullName>
    </recommendedName>
</protein>
<dbReference type="InterPro" id="IPR002013">
    <property type="entry name" value="SAC_dom"/>
</dbReference>
<feature type="compositionally biased region" description="Polar residues" evidence="1">
    <location>
        <begin position="943"/>
        <end position="960"/>
    </location>
</feature>
<dbReference type="EnsemblMetazoa" id="XM_021057016.2">
    <property type="protein sequence ID" value="XP_020912675.1"/>
    <property type="gene ID" value="LOC110250419"/>
</dbReference>
<organism evidence="4 5">
    <name type="scientific">Exaiptasia diaphana</name>
    <name type="common">Tropical sea anemone</name>
    <name type="synonym">Aiptasia pulchella</name>
    <dbReference type="NCBI Taxonomy" id="2652724"/>
    <lineage>
        <taxon>Eukaryota</taxon>
        <taxon>Metazoa</taxon>
        <taxon>Cnidaria</taxon>
        <taxon>Anthozoa</taxon>
        <taxon>Hexacorallia</taxon>
        <taxon>Actiniaria</taxon>
        <taxon>Aiptasiidae</taxon>
        <taxon>Exaiptasia</taxon>
    </lineage>
</organism>
<feature type="domain" description="HSac2" evidence="3">
    <location>
        <begin position="371"/>
        <end position="518"/>
    </location>
</feature>
<dbReference type="OrthoDB" id="405996at2759"/>
<feature type="region of interest" description="Disordered" evidence="1">
    <location>
        <begin position="753"/>
        <end position="775"/>
    </location>
</feature>
<name>A0A913Y0F0_EXADI</name>
<feature type="region of interest" description="Disordered" evidence="1">
    <location>
        <begin position="528"/>
        <end position="579"/>
    </location>
</feature>
<evidence type="ECO:0000313" key="5">
    <source>
        <dbReference type="Proteomes" id="UP000887567"/>
    </source>
</evidence>
<feature type="compositionally biased region" description="Low complexity" evidence="1">
    <location>
        <begin position="540"/>
        <end position="549"/>
    </location>
</feature>
<dbReference type="InterPro" id="IPR034753">
    <property type="entry name" value="hSac2"/>
</dbReference>
<feature type="region of interest" description="Disordered" evidence="1">
    <location>
        <begin position="604"/>
        <end position="638"/>
    </location>
</feature>
<evidence type="ECO:0000259" key="2">
    <source>
        <dbReference type="PROSITE" id="PS50275"/>
    </source>
</evidence>
<feature type="region of interest" description="Disordered" evidence="1">
    <location>
        <begin position="822"/>
        <end position="849"/>
    </location>
</feature>
<dbReference type="PANTHER" id="PTHR45662:SF8">
    <property type="entry name" value="PHOSPHATIDYLINOSITIDE PHOSPHATASE SAC2"/>
    <property type="match status" value="1"/>
</dbReference>
<dbReference type="GeneID" id="110250419"/>
<feature type="region of interest" description="Disordered" evidence="1">
    <location>
        <begin position="681"/>
        <end position="712"/>
    </location>
</feature>
<dbReference type="GO" id="GO:0045334">
    <property type="term" value="C:clathrin-coated endocytic vesicle"/>
    <property type="evidence" value="ECO:0007669"/>
    <property type="project" value="TreeGrafter"/>
</dbReference>
<evidence type="ECO:0000313" key="4">
    <source>
        <dbReference type="EnsemblMetazoa" id="XP_020912675.1"/>
    </source>
</evidence>
<dbReference type="PROSITE" id="PS51791">
    <property type="entry name" value="HSAC2"/>
    <property type="match status" value="1"/>
</dbReference>
<keyword evidence="5" id="KW-1185">Reference proteome</keyword>
<evidence type="ECO:0000256" key="1">
    <source>
        <dbReference type="SAM" id="MobiDB-lite"/>
    </source>
</evidence>
<dbReference type="KEGG" id="epa:110250419"/>
<feature type="compositionally biased region" description="Polar residues" evidence="1">
    <location>
        <begin position="684"/>
        <end position="700"/>
    </location>
</feature>
<dbReference type="AlphaFoldDB" id="A0A913Y0F0"/>
<reference evidence="4" key="1">
    <citation type="submission" date="2022-11" db="UniProtKB">
        <authorList>
            <consortium name="EnsemblMetazoa"/>
        </authorList>
    </citation>
    <scope>IDENTIFICATION</scope>
</reference>
<dbReference type="Proteomes" id="UP000887567">
    <property type="component" value="Unplaced"/>
</dbReference>
<dbReference type="PROSITE" id="PS50275">
    <property type="entry name" value="SAC"/>
    <property type="match status" value="1"/>
</dbReference>
<dbReference type="GO" id="GO:0043812">
    <property type="term" value="F:phosphatidylinositol-4-phosphate phosphatase activity"/>
    <property type="evidence" value="ECO:0007669"/>
    <property type="project" value="TreeGrafter"/>
</dbReference>
<accession>A0A913Y0F0</accession>
<feature type="region of interest" description="Disordered" evidence="1">
    <location>
        <begin position="880"/>
        <end position="899"/>
    </location>
</feature>
<dbReference type="GO" id="GO:0005769">
    <property type="term" value="C:early endosome"/>
    <property type="evidence" value="ECO:0007669"/>
    <property type="project" value="TreeGrafter"/>
</dbReference>
<feature type="domain" description="SAC" evidence="2">
    <location>
        <begin position="1"/>
        <end position="297"/>
    </location>
</feature>
<evidence type="ECO:0008006" key="6">
    <source>
        <dbReference type="Google" id="ProtNLM"/>
    </source>
</evidence>
<dbReference type="Pfam" id="PF02383">
    <property type="entry name" value="Syja_N"/>
    <property type="match status" value="1"/>
</dbReference>
<evidence type="ECO:0000259" key="3">
    <source>
        <dbReference type="PROSITE" id="PS51791"/>
    </source>
</evidence>
<feature type="compositionally biased region" description="Low complexity" evidence="1">
    <location>
        <begin position="617"/>
        <end position="631"/>
    </location>
</feature>
<feature type="compositionally biased region" description="Polar residues" evidence="1">
    <location>
        <begin position="919"/>
        <end position="930"/>
    </location>
</feature>
<sequence length="1029" mass="116054">MLQDLVNNEDPLCSRWILPVVQGYCQIVHCVNTFEEEEPDDLIEKNRGILPEEEFELILISRRCIHRAGTRYKRRGVDEDGEVANFVETEQIIRTEIHSVSFLQVRGSVPIYWSQPGFKYRPPPRLDRGEEDTLLAFMSHFAHQLKYYGGVVIINLLDQTGREKIIGDAFMDNILTFNNPLLTYVTYDFHEYCRGMKFENVAVLVDSIIDIIKDMRYCWTDSKGIICEQRSVFRVNCMDCLDRTNVVQAALARHVMEVQLRKLGKLLPDQNLPSDIRTSFQEMWANNGDAISRQYAGTAAMKGDFTRTGERRFAGVMKDGYNSANRYYLNRFKAVYRQTVIDAMLGNPLTEDLTQAMAALKNGDEEYPWTMEREECVAQLVMHCQNLLLSETEECLGGWALVDPFYNTEGELGQDQDVILLLTYDAYYVASYDDDAEQITQYERIALEDVDKIEIGFEASFKSRYLFIRIHYKYNGTSGYFHTLRTIQHRTPEEAKGVLLGIADAFATARSHKSLGIKISECNRLDKKRSKAPPEVVQISSKSRLSSWSKPNKRKSKLSPGDYEEDPNTSPTKKSPRTFRSFIRDHLTGMPRPYSDPCLARQDEAEEYKPERKRSGHSAPVSSGSSSSSNSDGEEGFESEGRLKMNLDQDKPIKSATKLECQSDGVLIGMSEDNEANSKKTELLNGNANDKTTNTSNNGTVEEFSGDKNTGSCSPLTLSNNIDKHSEDQNVGDVTGRSNQLIELDSELDIETPQEPAVPITEQSSEDQNRTNVNESTCKNDQVGQLIELDSELNSEAPKETDLPIVNITEQSNELERLQTIENPVEDTNVETQNDDNNDEADEAGTQPEAVIDLDEISKIRESYNESKRKLRDENADLTNIDEDDCSSQETLKSDVGSSPMVRLGLGGSLRSMAVSFKSSSSIEKGNQGSIGEEDTEQEVNKRNSTGFLGNRSPSTSRSGKGNIFASAQARSKNFIPDLRNKLSNISFQRTKSPRLAHKQHAVASDDSTVEEHKKHKRKYKCLTKIIEV</sequence>
<dbReference type="RefSeq" id="XP_020912675.1">
    <property type="nucleotide sequence ID" value="XM_021057016.2"/>
</dbReference>
<dbReference type="Pfam" id="PF12456">
    <property type="entry name" value="hSac2"/>
    <property type="match status" value="1"/>
</dbReference>
<dbReference type="GO" id="GO:2001135">
    <property type="term" value="P:regulation of endocytic recycling"/>
    <property type="evidence" value="ECO:0007669"/>
    <property type="project" value="TreeGrafter"/>
</dbReference>
<proteinExistence type="predicted"/>
<dbReference type="GO" id="GO:0046856">
    <property type="term" value="P:phosphatidylinositol dephosphorylation"/>
    <property type="evidence" value="ECO:0007669"/>
    <property type="project" value="TreeGrafter"/>
</dbReference>
<dbReference type="PANTHER" id="PTHR45662">
    <property type="entry name" value="PHOSPHATIDYLINOSITIDE PHOSPHATASE SAC1"/>
    <property type="match status" value="1"/>
</dbReference>
<feature type="region of interest" description="Disordered" evidence="1">
    <location>
        <begin position="919"/>
        <end position="962"/>
    </location>
</feature>